<keyword evidence="1" id="KW-1015">Disulfide bond</keyword>
<accession>A0A315VL80</accession>
<keyword evidence="3" id="KW-1133">Transmembrane helix</keyword>
<evidence type="ECO:0000313" key="6">
    <source>
        <dbReference type="Proteomes" id="UP000250572"/>
    </source>
</evidence>
<dbReference type="Proteomes" id="UP000250572">
    <property type="component" value="Unassembled WGS sequence"/>
</dbReference>
<dbReference type="PROSITE" id="PS50050">
    <property type="entry name" value="TNFR_NGFR_2"/>
    <property type="match status" value="1"/>
</dbReference>
<feature type="compositionally biased region" description="Basic and acidic residues" evidence="2">
    <location>
        <begin position="257"/>
        <end position="266"/>
    </location>
</feature>
<sequence length="318" mass="34943">MAVLLSAQLVLNSPTRLKRTADNEECIKCPAGEYQKSCNVCKPCLDGSYTERSNQEPSCYPCFRDCQPRYHLKEVQSCTRTTPLKCECESGFRCMDADPKGNCKQCEKNKPPPAVTVVKHRQTTSPQDKPCSSSRCGPPAPAPTHPKPGHSSAELAAILGPVVFIGCVALVIMFCIYQPRDETCFRQIIAKLCNEEGKNGSRKTKESTHQFPRDTAKQQTSPLSDASLGPVQVHNPGTVIFSLLSHFTGPVGPTDLNGKRAERASHEEEDERDCPVFHPTPSPSIHLSKEEGGGETEDVFFPSQEQGKDFHVSKEEAL</sequence>
<feature type="compositionally biased region" description="Polar residues" evidence="2">
    <location>
        <begin position="123"/>
        <end position="135"/>
    </location>
</feature>
<feature type="compositionally biased region" description="Basic and acidic residues" evidence="2">
    <location>
        <begin position="197"/>
        <end position="216"/>
    </location>
</feature>
<feature type="disulfide bond" evidence="1">
    <location>
        <begin position="44"/>
        <end position="59"/>
    </location>
</feature>
<evidence type="ECO:0000256" key="2">
    <source>
        <dbReference type="SAM" id="MobiDB-lite"/>
    </source>
</evidence>
<feature type="region of interest" description="Disordered" evidence="2">
    <location>
        <begin position="252"/>
        <end position="318"/>
    </location>
</feature>
<dbReference type="AlphaFoldDB" id="A0A315VL80"/>
<evidence type="ECO:0000259" key="4">
    <source>
        <dbReference type="PROSITE" id="PS50050"/>
    </source>
</evidence>
<organism evidence="5 6">
    <name type="scientific">Gambusia affinis</name>
    <name type="common">Western mosquitofish</name>
    <name type="synonym">Heterandria affinis</name>
    <dbReference type="NCBI Taxonomy" id="33528"/>
    <lineage>
        <taxon>Eukaryota</taxon>
        <taxon>Metazoa</taxon>
        <taxon>Chordata</taxon>
        <taxon>Craniata</taxon>
        <taxon>Vertebrata</taxon>
        <taxon>Euteleostomi</taxon>
        <taxon>Actinopterygii</taxon>
        <taxon>Neopterygii</taxon>
        <taxon>Teleostei</taxon>
        <taxon>Neoteleostei</taxon>
        <taxon>Acanthomorphata</taxon>
        <taxon>Ovalentaria</taxon>
        <taxon>Atherinomorphae</taxon>
        <taxon>Cyprinodontiformes</taxon>
        <taxon>Poeciliidae</taxon>
        <taxon>Poeciliinae</taxon>
        <taxon>Gambusia</taxon>
    </lineage>
</organism>
<proteinExistence type="predicted"/>
<keyword evidence="3" id="KW-0472">Membrane</keyword>
<name>A0A315VL80_GAMAF</name>
<keyword evidence="3" id="KW-0812">Transmembrane</keyword>
<keyword evidence="6" id="KW-1185">Reference proteome</keyword>
<evidence type="ECO:0000313" key="5">
    <source>
        <dbReference type="EMBL" id="PWA23857.1"/>
    </source>
</evidence>
<evidence type="ECO:0000256" key="1">
    <source>
        <dbReference type="PROSITE-ProRule" id="PRU00206"/>
    </source>
</evidence>
<comment type="caution">
    <text evidence="5">The sequence shown here is derived from an EMBL/GenBank/DDBJ whole genome shotgun (WGS) entry which is preliminary data.</text>
</comment>
<dbReference type="EMBL" id="NHOQ01001560">
    <property type="protein sequence ID" value="PWA23857.1"/>
    <property type="molecule type" value="Genomic_DNA"/>
</dbReference>
<feature type="repeat" description="TNFR-Cys" evidence="1">
    <location>
        <begin position="43"/>
        <end position="86"/>
    </location>
</feature>
<feature type="region of interest" description="Disordered" evidence="2">
    <location>
        <begin position="114"/>
        <end position="151"/>
    </location>
</feature>
<evidence type="ECO:0000256" key="3">
    <source>
        <dbReference type="SAM" id="Phobius"/>
    </source>
</evidence>
<feature type="region of interest" description="Disordered" evidence="2">
    <location>
        <begin position="197"/>
        <end position="230"/>
    </location>
</feature>
<dbReference type="InterPro" id="IPR001368">
    <property type="entry name" value="TNFR/NGFR_Cys_rich_reg"/>
</dbReference>
<comment type="caution">
    <text evidence="1">Lacks conserved residue(s) required for the propagation of feature annotation.</text>
</comment>
<reference evidence="5 6" key="1">
    <citation type="journal article" date="2018" name="G3 (Bethesda)">
        <title>A High-Quality Reference Genome for the Invasive Mosquitofish Gambusia affinis Using a Chicago Library.</title>
        <authorList>
            <person name="Hoffberg S.L."/>
            <person name="Troendle N.J."/>
            <person name="Glenn T.C."/>
            <person name="Mahmud O."/>
            <person name="Louha S."/>
            <person name="Chalopin D."/>
            <person name="Bennetzen J.L."/>
            <person name="Mauricio R."/>
        </authorList>
    </citation>
    <scope>NUCLEOTIDE SEQUENCE [LARGE SCALE GENOMIC DNA]</scope>
    <source>
        <strain evidence="5">NE01/NJP1002.9</strain>
        <tissue evidence="5">Muscle</tissue>
    </source>
</reference>
<dbReference type="SMART" id="SM00208">
    <property type="entry name" value="TNFR"/>
    <property type="match status" value="1"/>
</dbReference>
<feature type="compositionally biased region" description="Basic and acidic residues" evidence="2">
    <location>
        <begin position="306"/>
        <end position="318"/>
    </location>
</feature>
<feature type="transmembrane region" description="Helical" evidence="3">
    <location>
        <begin position="155"/>
        <end position="177"/>
    </location>
</feature>
<dbReference type="SUPFAM" id="SSF57586">
    <property type="entry name" value="TNF receptor-like"/>
    <property type="match status" value="2"/>
</dbReference>
<protein>
    <recommendedName>
        <fullName evidence="4">TNFR-Cys domain-containing protein</fullName>
    </recommendedName>
</protein>
<feature type="domain" description="TNFR-Cys" evidence="4">
    <location>
        <begin position="43"/>
        <end position="86"/>
    </location>
</feature>
<gene>
    <name evidence="5" type="ORF">CCH79_00010919</name>
</gene>
<dbReference type="Gene3D" id="2.10.50.10">
    <property type="entry name" value="Tumor Necrosis Factor Receptor, subunit A, domain 2"/>
    <property type="match status" value="1"/>
</dbReference>